<feature type="domain" description="Peptidase A1" evidence="3">
    <location>
        <begin position="45"/>
        <end position="381"/>
    </location>
</feature>
<protein>
    <submittedName>
        <fullName evidence="4">Acid protease</fullName>
    </submittedName>
</protein>
<evidence type="ECO:0000313" key="5">
    <source>
        <dbReference type="Proteomes" id="UP000249619"/>
    </source>
</evidence>
<keyword evidence="4" id="KW-0378">Hydrolase</keyword>
<dbReference type="AlphaFoldDB" id="A0A364MYH5"/>
<accession>A0A364MYH5</accession>
<keyword evidence="4" id="KW-0645">Protease</keyword>
<name>A0A364MYH5_STELY</name>
<evidence type="ECO:0000259" key="3">
    <source>
        <dbReference type="PROSITE" id="PS51767"/>
    </source>
</evidence>
<feature type="signal peptide" evidence="2">
    <location>
        <begin position="1"/>
        <end position="20"/>
    </location>
</feature>
<dbReference type="InterPro" id="IPR033121">
    <property type="entry name" value="PEPTIDASE_A1"/>
</dbReference>
<gene>
    <name evidence="4" type="ORF">DDE83_006537</name>
</gene>
<organism evidence="4 5">
    <name type="scientific">Stemphylium lycopersici</name>
    <name type="common">Tomato gray leaf spot disease fungus</name>
    <name type="synonym">Thyrospora lycopersici</name>
    <dbReference type="NCBI Taxonomy" id="183478"/>
    <lineage>
        <taxon>Eukaryota</taxon>
        <taxon>Fungi</taxon>
        <taxon>Dikarya</taxon>
        <taxon>Ascomycota</taxon>
        <taxon>Pezizomycotina</taxon>
        <taxon>Dothideomycetes</taxon>
        <taxon>Pleosporomycetidae</taxon>
        <taxon>Pleosporales</taxon>
        <taxon>Pleosporineae</taxon>
        <taxon>Pleosporaceae</taxon>
        <taxon>Stemphylium</taxon>
    </lineage>
</organism>
<keyword evidence="1" id="KW-0812">Transmembrane</keyword>
<dbReference type="GO" id="GO:0008233">
    <property type="term" value="F:peptidase activity"/>
    <property type="evidence" value="ECO:0007669"/>
    <property type="project" value="UniProtKB-KW"/>
</dbReference>
<evidence type="ECO:0000256" key="2">
    <source>
        <dbReference type="SAM" id="SignalP"/>
    </source>
</evidence>
<dbReference type="PROSITE" id="PS51767">
    <property type="entry name" value="PEPTIDASE_A1"/>
    <property type="match status" value="1"/>
</dbReference>
<dbReference type="GO" id="GO:0006508">
    <property type="term" value="P:proteolysis"/>
    <property type="evidence" value="ECO:0007669"/>
    <property type="project" value="UniProtKB-KW"/>
</dbReference>
<evidence type="ECO:0000313" key="4">
    <source>
        <dbReference type="EMBL" id="RAR07355.1"/>
    </source>
</evidence>
<sequence>MASFLLYLSATVLLAQSTVASNCTKKPIYVDIHKRAVHDSPVFQYGSFIGLGTPAQNQSLWPSLQQNHTSFASSDYCKDNTTLRNCDRSTGGFFSPQESTSFEEREDFQTLDKAQDEFSGTFGQETLRLYTHYFETDGASQTLVENSTIEVATSGSITPGRVGIGFSSTLMQDLVVQDIIAGKTYSLYIGHGFDRAGGVVNGSNVFGGYDSGRFTGVPHQYPMNIANPNPMSVRIKDIIITTGSGSGSGSNTNTSLFDNSIFTDMESRASDFEAQITTEQFPLSLPYQITQNFIKHLDAEQDNTWGDDSLKLPSRFNGTLSIVLEDGFTVTLPPEVLANASNITPIQSRNESATSPFYLGTAFLAQVYLMADFETSNFYLAPAVQKNNMVMPVTFCPKSVPVAYQRPKQSEWQKQGLIGAVIGGVIGGLACLAAGYCVWITWMRRKDERRLRRELKRNSQRKMEQMELEDALPRFDPPPKSVNAAKAMFWRKNKPGTTF</sequence>
<dbReference type="Proteomes" id="UP000249619">
    <property type="component" value="Unassembled WGS sequence"/>
</dbReference>
<keyword evidence="1" id="KW-0472">Membrane</keyword>
<proteinExistence type="predicted"/>
<comment type="caution">
    <text evidence="4">The sequence shown here is derived from an EMBL/GenBank/DDBJ whole genome shotgun (WGS) entry which is preliminary data.</text>
</comment>
<dbReference type="EMBL" id="QGDH01000102">
    <property type="protein sequence ID" value="RAR07355.1"/>
    <property type="molecule type" value="Genomic_DNA"/>
</dbReference>
<dbReference type="SUPFAM" id="SSF50630">
    <property type="entry name" value="Acid proteases"/>
    <property type="match status" value="1"/>
</dbReference>
<dbReference type="InterPro" id="IPR021109">
    <property type="entry name" value="Peptidase_aspartic_dom_sf"/>
</dbReference>
<keyword evidence="1" id="KW-1133">Transmembrane helix</keyword>
<feature type="transmembrane region" description="Helical" evidence="1">
    <location>
        <begin position="417"/>
        <end position="442"/>
    </location>
</feature>
<keyword evidence="2" id="KW-0732">Signal</keyword>
<keyword evidence="5" id="KW-1185">Reference proteome</keyword>
<evidence type="ECO:0000256" key="1">
    <source>
        <dbReference type="SAM" id="Phobius"/>
    </source>
</evidence>
<dbReference type="Gene3D" id="2.40.70.10">
    <property type="entry name" value="Acid Proteases"/>
    <property type="match status" value="2"/>
</dbReference>
<feature type="chain" id="PRO_5016793554" evidence="2">
    <location>
        <begin position="21"/>
        <end position="499"/>
    </location>
</feature>
<dbReference type="OrthoDB" id="5361565at2759"/>
<reference evidence="5" key="1">
    <citation type="submission" date="2018-05" db="EMBL/GenBank/DDBJ databases">
        <title>Draft genome sequence of Stemphylium lycopersici strain CIDEFI 213.</title>
        <authorList>
            <person name="Medina R."/>
            <person name="Franco M.E.E."/>
            <person name="Lucentini C.G."/>
            <person name="Saparrat M.C.N."/>
            <person name="Balatti P.A."/>
        </authorList>
    </citation>
    <scope>NUCLEOTIDE SEQUENCE [LARGE SCALE GENOMIC DNA]</scope>
    <source>
        <strain evidence="5">CIDEFI 213</strain>
    </source>
</reference>
<dbReference type="Pfam" id="PF00026">
    <property type="entry name" value="Asp"/>
    <property type="match status" value="1"/>
</dbReference>